<evidence type="ECO:0000313" key="1">
    <source>
        <dbReference type="EMBL" id="SGZ15025.1"/>
    </source>
</evidence>
<accession>A0A2X0NBU9</accession>
<evidence type="ECO:0000313" key="2">
    <source>
        <dbReference type="Proteomes" id="UP000249464"/>
    </source>
</evidence>
<organism evidence="1 2">
    <name type="scientific">Microbotryum silenes-dioicae</name>
    <dbReference type="NCBI Taxonomy" id="796604"/>
    <lineage>
        <taxon>Eukaryota</taxon>
        <taxon>Fungi</taxon>
        <taxon>Dikarya</taxon>
        <taxon>Basidiomycota</taxon>
        <taxon>Pucciniomycotina</taxon>
        <taxon>Microbotryomycetes</taxon>
        <taxon>Microbotryales</taxon>
        <taxon>Microbotryaceae</taxon>
        <taxon>Microbotryum</taxon>
    </lineage>
</organism>
<dbReference type="Proteomes" id="UP000249464">
    <property type="component" value="Unassembled WGS sequence"/>
</dbReference>
<dbReference type="EMBL" id="FQNC01000081">
    <property type="protein sequence ID" value="SGZ15025.1"/>
    <property type="molecule type" value="Genomic_DNA"/>
</dbReference>
<dbReference type="AlphaFoldDB" id="A0A2X0NBU9"/>
<sequence length="86" mass="9875">MSLFMPGASIKVKLAFLLHISRVAMRAISKSWPLIAIIDVSDFNPEAMITAEHLCHRPTYSTSVLSYDHIRHYLYHKAVVFRFIIS</sequence>
<reference evidence="1 2" key="1">
    <citation type="submission" date="2016-11" db="EMBL/GenBank/DDBJ databases">
        <authorList>
            <person name="Jaros S."/>
            <person name="Januszkiewicz K."/>
            <person name="Wedrychowicz H."/>
        </authorList>
    </citation>
    <scope>NUCLEOTIDE SEQUENCE [LARGE SCALE GENOMIC DNA]</scope>
</reference>
<proteinExistence type="predicted"/>
<protein>
    <submittedName>
        <fullName evidence="1">BQ5605_C029g10637 protein</fullName>
    </submittedName>
</protein>
<name>A0A2X0NBU9_9BASI</name>
<keyword evidence="2" id="KW-1185">Reference proteome</keyword>
<gene>
    <name evidence="1" type="primary">BQ5605_C029g10637</name>
    <name evidence="1" type="ORF">BQ5605_C029G10637</name>
</gene>